<evidence type="ECO:0000256" key="3">
    <source>
        <dbReference type="ARBA" id="ARBA00026121"/>
    </source>
</evidence>
<keyword evidence="2" id="KW-0276">Fatty acid metabolism</keyword>
<gene>
    <name evidence="5" type="primary">ACSL1_1</name>
    <name evidence="5" type="ORF">TNIN_261301</name>
</gene>
<accession>A0A8X6I2N1</accession>
<dbReference type="SUPFAM" id="SSF56801">
    <property type="entry name" value="Acetyl-CoA synthetase-like"/>
    <property type="match status" value="1"/>
</dbReference>
<keyword evidence="1 5" id="KW-0436">Ligase</keyword>
<evidence type="ECO:0000259" key="4">
    <source>
        <dbReference type="Pfam" id="PF00501"/>
    </source>
</evidence>
<dbReference type="Pfam" id="PF00501">
    <property type="entry name" value="AMP-binding"/>
    <property type="match status" value="1"/>
</dbReference>
<reference evidence="5" key="1">
    <citation type="submission" date="2020-08" db="EMBL/GenBank/DDBJ databases">
        <title>Multicomponent nature underlies the extraordinary mechanical properties of spider dragline silk.</title>
        <authorList>
            <person name="Kono N."/>
            <person name="Nakamura H."/>
            <person name="Mori M."/>
            <person name="Yoshida Y."/>
            <person name="Ohtoshi R."/>
            <person name="Malay A.D."/>
            <person name="Moran D.A.P."/>
            <person name="Tomita M."/>
            <person name="Numata K."/>
            <person name="Arakawa K."/>
        </authorList>
    </citation>
    <scope>NUCLEOTIDE SEQUENCE</scope>
</reference>
<dbReference type="InterPro" id="IPR000873">
    <property type="entry name" value="AMP-dep_synth/lig_dom"/>
</dbReference>
<protein>
    <recommendedName>
        <fullName evidence="3">long-chain-fatty-acid--CoA ligase</fullName>
        <ecNumber evidence="3">6.2.1.3</ecNumber>
    </recommendedName>
</protein>
<evidence type="ECO:0000313" key="5">
    <source>
        <dbReference type="EMBL" id="GFS28937.1"/>
    </source>
</evidence>
<dbReference type="AlphaFoldDB" id="A0A8X6I2N1"/>
<dbReference type="EMBL" id="BMAV01023958">
    <property type="protein sequence ID" value="GFS28937.1"/>
    <property type="molecule type" value="Genomic_DNA"/>
</dbReference>
<dbReference type="PANTHER" id="PTHR43272">
    <property type="entry name" value="LONG-CHAIN-FATTY-ACID--COA LIGASE"/>
    <property type="match status" value="1"/>
</dbReference>
<dbReference type="OrthoDB" id="1700726at2759"/>
<dbReference type="Gene3D" id="3.40.50.12780">
    <property type="entry name" value="N-terminal domain of ligase-like"/>
    <property type="match status" value="1"/>
</dbReference>
<dbReference type="GO" id="GO:0004467">
    <property type="term" value="F:long-chain fatty acid-CoA ligase activity"/>
    <property type="evidence" value="ECO:0007669"/>
    <property type="project" value="UniProtKB-EC"/>
</dbReference>
<dbReference type="PANTHER" id="PTHR43272:SF107">
    <property type="entry name" value="LONG-CHAIN-FATTY-ACID--COA LIGASE 5"/>
    <property type="match status" value="1"/>
</dbReference>
<dbReference type="GO" id="GO:0005783">
    <property type="term" value="C:endoplasmic reticulum"/>
    <property type="evidence" value="ECO:0007669"/>
    <property type="project" value="TreeGrafter"/>
</dbReference>
<keyword evidence="2" id="KW-0443">Lipid metabolism</keyword>
<dbReference type="Proteomes" id="UP000886998">
    <property type="component" value="Unassembled WGS sequence"/>
</dbReference>
<dbReference type="EC" id="6.2.1.3" evidence="3"/>
<evidence type="ECO:0000256" key="1">
    <source>
        <dbReference type="ARBA" id="ARBA00022598"/>
    </source>
</evidence>
<dbReference type="GO" id="GO:0016020">
    <property type="term" value="C:membrane"/>
    <property type="evidence" value="ECO:0007669"/>
    <property type="project" value="TreeGrafter"/>
</dbReference>
<name>A0A8X6I2N1_9ARAC</name>
<evidence type="ECO:0000313" key="6">
    <source>
        <dbReference type="Proteomes" id="UP000886998"/>
    </source>
</evidence>
<dbReference type="InterPro" id="IPR042099">
    <property type="entry name" value="ANL_N_sf"/>
</dbReference>
<sequence length="112" mass="12615">MEKVEGNALKSFLLRAALERKEKLLKRGKITTQTIWDKLVLKEFQEALGGKTHMIFCTSAPISADVMTFFRRASGAYVFEVYGQTESLAAAMTLPLEYGGGKKNFYMLRIVN</sequence>
<feature type="domain" description="AMP-dependent synthetase/ligase" evidence="4">
    <location>
        <begin position="32"/>
        <end position="95"/>
    </location>
</feature>
<comment type="caution">
    <text evidence="5">The sequence shown here is derived from an EMBL/GenBank/DDBJ whole genome shotgun (WGS) entry which is preliminary data.</text>
</comment>
<proteinExistence type="predicted"/>
<organism evidence="5 6">
    <name type="scientific">Trichonephila inaurata madagascariensis</name>
    <dbReference type="NCBI Taxonomy" id="2747483"/>
    <lineage>
        <taxon>Eukaryota</taxon>
        <taxon>Metazoa</taxon>
        <taxon>Ecdysozoa</taxon>
        <taxon>Arthropoda</taxon>
        <taxon>Chelicerata</taxon>
        <taxon>Arachnida</taxon>
        <taxon>Araneae</taxon>
        <taxon>Araneomorphae</taxon>
        <taxon>Entelegynae</taxon>
        <taxon>Araneoidea</taxon>
        <taxon>Nephilidae</taxon>
        <taxon>Trichonephila</taxon>
        <taxon>Trichonephila inaurata</taxon>
    </lineage>
</organism>
<evidence type="ECO:0000256" key="2">
    <source>
        <dbReference type="ARBA" id="ARBA00022832"/>
    </source>
</evidence>
<keyword evidence="6" id="KW-1185">Reference proteome</keyword>